<name>A0A934VUH1_9BACT</name>
<evidence type="ECO:0000256" key="2">
    <source>
        <dbReference type="SAM" id="SignalP"/>
    </source>
</evidence>
<dbReference type="RefSeq" id="WP_200267019.1">
    <property type="nucleotide sequence ID" value="NZ_JAENIJ010000002.1"/>
</dbReference>
<keyword evidence="4" id="KW-1185">Reference proteome</keyword>
<evidence type="ECO:0000256" key="1">
    <source>
        <dbReference type="ARBA" id="ARBA00022729"/>
    </source>
</evidence>
<proteinExistence type="predicted"/>
<dbReference type="SUPFAM" id="SSF69318">
    <property type="entry name" value="Integrin alpha N-terminal domain"/>
    <property type="match status" value="1"/>
</dbReference>
<comment type="caution">
    <text evidence="3">The sequence shown here is derived from an EMBL/GenBank/DDBJ whole genome shotgun (WGS) entry which is preliminary data.</text>
</comment>
<dbReference type="PANTHER" id="PTHR44103">
    <property type="entry name" value="PROPROTEIN CONVERTASE P"/>
    <property type="match status" value="1"/>
</dbReference>
<evidence type="ECO:0000313" key="4">
    <source>
        <dbReference type="Proteomes" id="UP000603141"/>
    </source>
</evidence>
<accession>A0A934VUH1</accession>
<dbReference type="EMBL" id="JAENIJ010000002">
    <property type="protein sequence ID" value="MBK1881135.1"/>
    <property type="molecule type" value="Genomic_DNA"/>
</dbReference>
<feature type="signal peptide" evidence="2">
    <location>
        <begin position="1"/>
        <end position="21"/>
    </location>
</feature>
<dbReference type="InterPro" id="IPR013517">
    <property type="entry name" value="FG-GAP"/>
</dbReference>
<dbReference type="InterPro" id="IPR028994">
    <property type="entry name" value="Integrin_alpha_N"/>
</dbReference>
<protein>
    <submittedName>
        <fullName evidence="3">VCBS repeat-containing protein</fullName>
    </submittedName>
</protein>
<gene>
    <name evidence="3" type="ORF">JIN85_01845</name>
</gene>
<dbReference type="PANTHER" id="PTHR44103:SF1">
    <property type="entry name" value="PROPROTEIN CONVERTASE P"/>
    <property type="match status" value="1"/>
</dbReference>
<dbReference type="Pfam" id="PF13517">
    <property type="entry name" value="FG-GAP_3"/>
    <property type="match status" value="1"/>
</dbReference>
<organism evidence="3 4">
    <name type="scientific">Luteolibacter pohnpeiensis</name>
    <dbReference type="NCBI Taxonomy" id="454153"/>
    <lineage>
        <taxon>Bacteria</taxon>
        <taxon>Pseudomonadati</taxon>
        <taxon>Verrucomicrobiota</taxon>
        <taxon>Verrucomicrobiia</taxon>
        <taxon>Verrucomicrobiales</taxon>
        <taxon>Verrucomicrobiaceae</taxon>
        <taxon>Luteolibacter</taxon>
    </lineage>
</organism>
<keyword evidence="1 2" id="KW-0732">Signal</keyword>
<feature type="chain" id="PRO_5038072540" evidence="2">
    <location>
        <begin position="22"/>
        <end position="917"/>
    </location>
</feature>
<dbReference type="Proteomes" id="UP000603141">
    <property type="component" value="Unassembled WGS sequence"/>
</dbReference>
<dbReference type="AlphaFoldDB" id="A0A934VUH1"/>
<sequence>MIKLLNAVVLTMLVAVKCGYAQVDFSKYREITAFPLVVNDLQVNDFDQDGDDDLIMHGQNTLVVWSENLGDGQFALPKTIDFGERGKCDLAPVLVDLDGDGIKELVSGVNPTILSFSSLDIKTPLTVPLPSVMNGVAEVQAVISGATGDREQFVMANPNDGGIGKYLVRLSSDGVLIVEPLMVDGLALNELPEYGIYDDDMIGFFDADNDGDQDMYYTVSGEINIARNRGDGRFYNNEVIDGVADSFELYDPFRHAPIAVYIVGEDYPVLVMQPEEDEDDDVDWRSLIFRTQSVVDGNLKFAPEDYCPPIMPAQGELVESVIKMSPGVGFSDEIWVRFYEYDYTDGNSFGYLNDSLKIYRFGEDGQWYVASECILPYRGLGGMVPMQIALGGEDGVAFRCGGALYTRYGLYSSIESENIIIWASNQSLRSGDPEWKTLVGPFMSIRDYQISDIDADGSYDLIGTQYDTALAGLVSGRVSIISDFLDSPKLSVFDSADSVIFESLSLSPKNNSVVGDLDHDGLQDLAVLNDQSGEIRYLQNLGGRRFAPGIVMTSSSQALKPVLIEQGNLFFQEAGLLKWLPADQAGSISTLYDIGAPADLVFSDMDSDGIKDVVAYPCPLGQVIGWGKINSQNQVIKWEYLSNEQPTWLSGESGKGSLMWFDSPDSDHPTLSSVSSDKDGVAKVVFSGPVPDNLVFPPVDFDHDGDLDFLCVTSVWYEQYWYLYSDITWYENQNRSLIWHPQSILQMYSIRSGRLVMKEIERDGGPQFLLNSGLGEIFLLDPEVKLPLGQLKDWLGSYGLTGAVSGPDSDPDGDGIPNFAEALQNTSPLSVNTQPFSVPVTFAGNGKWTFTVPVELTGSGLEAVAEVSDDLESWQSLNATPELLDEEGGSYRYVISDISGSGTANRRFVRIKFNALE</sequence>
<evidence type="ECO:0000313" key="3">
    <source>
        <dbReference type="EMBL" id="MBK1881135.1"/>
    </source>
</evidence>
<reference evidence="3" key="1">
    <citation type="submission" date="2021-01" db="EMBL/GenBank/DDBJ databases">
        <title>Modified the classification status of verrucomicrobia.</title>
        <authorList>
            <person name="Feng X."/>
        </authorList>
    </citation>
    <scope>NUCLEOTIDE SEQUENCE</scope>
    <source>
        <strain evidence="3">KCTC 22041</strain>
    </source>
</reference>